<feature type="non-terminal residue" evidence="1">
    <location>
        <position position="119"/>
    </location>
</feature>
<sequence>NGASPGETQCSVTLSTKNALQTPAGPTCYLRPGSPEEPNLYYTNLGLMNLGGKSVSGVTVAGVEGTISNGGWWAVNSGNGALTPDAPVKFTLDGQAVEFTLKDCLRTQVQIFDGSTPSL</sequence>
<accession>A0A0H5QLF9</accession>
<organism evidence="1">
    <name type="scientific">Spongospora subterranea</name>
    <dbReference type="NCBI Taxonomy" id="70186"/>
    <lineage>
        <taxon>Eukaryota</taxon>
        <taxon>Sar</taxon>
        <taxon>Rhizaria</taxon>
        <taxon>Endomyxa</taxon>
        <taxon>Phytomyxea</taxon>
        <taxon>Plasmodiophorida</taxon>
        <taxon>Plasmodiophoridae</taxon>
        <taxon>Spongospora</taxon>
    </lineage>
</organism>
<reference evidence="1" key="1">
    <citation type="submission" date="2015-04" db="EMBL/GenBank/DDBJ databases">
        <title>The genome sequence of the plant pathogenic Rhizarian Plasmodiophora brassicae reveals insights in its biotrophic life cycle and the origin of chitin synthesis.</title>
        <authorList>
            <person name="Schwelm A."/>
            <person name="Fogelqvist J."/>
            <person name="Knaust A."/>
            <person name="Julke S."/>
            <person name="Lilja T."/>
            <person name="Dhandapani V."/>
            <person name="Bonilla-Rosso G."/>
            <person name="Karlsson M."/>
            <person name="Shevchenko A."/>
            <person name="Choi S.R."/>
            <person name="Kim H.G."/>
            <person name="Park J.Y."/>
            <person name="Lim Y.P."/>
            <person name="Ludwig-Muller J."/>
            <person name="Dixelius C."/>
        </authorList>
    </citation>
    <scope>NUCLEOTIDE SEQUENCE</scope>
    <source>
        <tissue evidence="1">Potato root galls</tissue>
    </source>
</reference>
<evidence type="ECO:0000313" key="1">
    <source>
        <dbReference type="EMBL" id="CRZ02442.1"/>
    </source>
</evidence>
<dbReference type="AlphaFoldDB" id="A0A0H5QLF9"/>
<dbReference type="EMBL" id="HACM01002000">
    <property type="protein sequence ID" value="CRZ02442.1"/>
    <property type="molecule type" value="Transcribed_RNA"/>
</dbReference>
<protein>
    <submittedName>
        <fullName evidence="1">Uncharacterized protein</fullName>
    </submittedName>
</protein>
<name>A0A0H5QLF9_9EUKA</name>
<proteinExistence type="predicted"/>
<feature type="non-terminal residue" evidence="1">
    <location>
        <position position="1"/>
    </location>
</feature>